<evidence type="ECO:0000313" key="8">
    <source>
        <dbReference type="EMBL" id="SPC34179.1"/>
    </source>
</evidence>
<sequence>MAGTCCPSYSTGDPLLDFFYILFNGISEVPLFSSPLNGILILAGVLLASWRAGVMMVIAGLIGAGMALMMGAPYDLVTFGLFGYNSILTGMAFWSGPFVKSNHATFWISIFGAAWTAVSWMAFAHVMGDWFVQGGQGWAIPGFTSSFIFTTWAIMLATKRFGHNIWPALVQKEPIVAGVASGTSVSQLMSDSSNPEPEHSFKWTPKEFMIAVLKGVSQVTFVENWKTGIFWVVGLTLSFELLSTTYTTPDGTLIVSRLFTNAYTTQWDPTSPLYLAGLMALIGSAIGAGMAILQKLPTNEIRMGLHGFNQVLVMIALTSFVPLTWQTFLYAVLATIACSFMMPAFQNLFGRWGLPALTGPFVFTAWIFLLALAGFQYIPAGIGWARP</sequence>
<keyword evidence="5 7" id="KW-1133">Transmembrane helix</keyword>
<feature type="transmembrane region" description="Helical" evidence="7">
    <location>
        <begin position="138"/>
        <end position="157"/>
    </location>
</feature>
<feature type="transmembrane region" description="Helical" evidence="7">
    <location>
        <begin position="18"/>
        <end position="45"/>
    </location>
</feature>
<evidence type="ECO:0000313" key="9">
    <source>
        <dbReference type="Proteomes" id="UP000236248"/>
    </source>
</evidence>
<reference evidence="9" key="1">
    <citation type="submission" date="2018-01" db="EMBL/GenBank/DDBJ databases">
        <authorList>
            <person name="Kerou L M."/>
        </authorList>
    </citation>
    <scope>NUCLEOTIDE SEQUENCE [LARGE SCALE GENOMIC DNA]</scope>
    <source>
        <strain evidence="9">SCU2</strain>
    </source>
</reference>
<name>A0A2K5ARF2_9ARCH</name>
<organism evidence="8 9">
    <name type="scientific">Candidatus Nitrosocaldus cavascurensis</name>
    <dbReference type="NCBI Taxonomy" id="2058097"/>
    <lineage>
        <taxon>Archaea</taxon>
        <taxon>Nitrososphaerota</taxon>
        <taxon>Nitrososphaeria</taxon>
        <taxon>Candidatus Nitrosocaldales</taxon>
        <taxon>Candidatus Nitrosocaldaceae</taxon>
        <taxon>Candidatus Nitrosocaldus</taxon>
    </lineage>
</organism>
<dbReference type="Proteomes" id="UP000236248">
    <property type="component" value="Chromosome NCAV"/>
</dbReference>
<feature type="transmembrane region" description="Helical" evidence="7">
    <location>
        <begin position="273"/>
        <end position="293"/>
    </location>
</feature>
<dbReference type="RefSeq" id="WP_103287103.1">
    <property type="nucleotide sequence ID" value="NZ_LT981265.1"/>
</dbReference>
<evidence type="ECO:0000256" key="3">
    <source>
        <dbReference type="ARBA" id="ARBA00022475"/>
    </source>
</evidence>
<evidence type="ECO:0000256" key="1">
    <source>
        <dbReference type="ARBA" id="ARBA00004651"/>
    </source>
</evidence>
<dbReference type="KEGG" id="ncv:NCAV_1002"/>
<dbReference type="InterPro" id="IPR029020">
    <property type="entry name" value="Ammonium/urea_transptr"/>
</dbReference>
<comment type="similarity">
    <text evidence="2">Belongs to the urea transporter family.</text>
</comment>
<evidence type="ECO:0000256" key="7">
    <source>
        <dbReference type="SAM" id="Phobius"/>
    </source>
</evidence>
<proteinExistence type="inferred from homology"/>
<dbReference type="Gene3D" id="1.10.3430.10">
    <property type="entry name" value="Ammonium transporter AmtB like domains"/>
    <property type="match status" value="1"/>
</dbReference>
<feature type="transmembrane region" description="Helical" evidence="7">
    <location>
        <begin position="76"/>
        <end position="94"/>
    </location>
</feature>
<evidence type="ECO:0000256" key="2">
    <source>
        <dbReference type="ARBA" id="ARBA00005914"/>
    </source>
</evidence>
<feature type="transmembrane region" description="Helical" evidence="7">
    <location>
        <begin position="52"/>
        <end position="70"/>
    </location>
</feature>
<evidence type="ECO:0000256" key="4">
    <source>
        <dbReference type="ARBA" id="ARBA00022692"/>
    </source>
</evidence>
<feature type="transmembrane region" description="Helical" evidence="7">
    <location>
        <begin position="357"/>
        <end position="378"/>
    </location>
</feature>
<dbReference type="GO" id="GO:0005886">
    <property type="term" value="C:plasma membrane"/>
    <property type="evidence" value="ECO:0007669"/>
    <property type="project" value="UniProtKB-SubCell"/>
</dbReference>
<feature type="transmembrane region" description="Helical" evidence="7">
    <location>
        <begin position="106"/>
        <end position="126"/>
    </location>
</feature>
<dbReference type="AlphaFoldDB" id="A0A2K5ARF2"/>
<dbReference type="PANTHER" id="PTHR10464">
    <property type="entry name" value="UREA TRANSPORTER"/>
    <property type="match status" value="1"/>
</dbReference>
<dbReference type="PANTHER" id="PTHR10464:SF4">
    <property type="entry name" value="UREA TRANSPORTER"/>
    <property type="match status" value="1"/>
</dbReference>
<keyword evidence="6 7" id="KW-0472">Membrane</keyword>
<dbReference type="GeneID" id="41595043"/>
<dbReference type="Pfam" id="PF03253">
    <property type="entry name" value="UT"/>
    <property type="match status" value="3"/>
</dbReference>
<evidence type="ECO:0000256" key="6">
    <source>
        <dbReference type="ARBA" id="ARBA00023136"/>
    </source>
</evidence>
<keyword evidence="4 7" id="KW-0812">Transmembrane</keyword>
<dbReference type="InterPro" id="IPR004937">
    <property type="entry name" value="Urea_transporter"/>
</dbReference>
<keyword evidence="9" id="KW-1185">Reference proteome</keyword>
<dbReference type="GO" id="GO:0015204">
    <property type="term" value="F:urea transmembrane transporter activity"/>
    <property type="evidence" value="ECO:0007669"/>
    <property type="project" value="InterPro"/>
</dbReference>
<evidence type="ECO:0000256" key="5">
    <source>
        <dbReference type="ARBA" id="ARBA00022989"/>
    </source>
</evidence>
<dbReference type="EMBL" id="LT981265">
    <property type="protein sequence ID" value="SPC34179.1"/>
    <property type="molecule type" value="Genomic_DNA"/>
</dbReference>
<keyword evidence="3" id="KW-1003">Cell membrane</keyword>
<gene>
    <name evidence="8" type="ORF">NCAV_1002</name>
</gene>
<protein>
    <submittedName>
        <fullName evidence="8">Putative urea transporter</fullName>
    </submittedName>
</protein>
<comment type="subcellular location">
    <subcellularLocation>
        <location evidence="1">Cell membrane</location>
        <topology evidence="1">Multi-pass membrane protein</topology>
    </subcellularLocation>
</comment>
<accession>A0A2K5ARF2</accession>